<comment type="catalytic activity">
    <reaction evidence="1">
        <text>ATP + protein L-histidine = ADP + protein N-phospho-L-histidine.</text>
        <dbReference type="EC" id="2.7.13.3"/>
    </reaction>
</comment>
<dbReference type="PANTHER" id="PTHR43304">
    <property type="entry name" value="PHYTOCHROME-LIKE PROTEIN CPH1"/>
    <property type="match status" value="1"/>
</dbReference>
<evidence type="ECO:0000259" key="7">
    <source>
        <dbReference type="PROSITE" id="PS50112"/>
    </source>
</evidence>
<accession>X0WNF8</accession>
<gene>
    <name evidence="9" type="ORF">S01H1_72111</name>
</gene>
<evidence type="ECO:0000256" key="4">
    <source>
        <dbReference type="ARBA" id="ARBA00022679"/>
    </source>
</evidence>
<evidence type="ECO:0000256" key="5">
    <source>
        <dbReference type="ARBA" id="ARBA00022777"/>
    </source>
</evidence>
<organism evidence="9">
    <name type="scientific">marine sediment metagenome</name>
    <dbReference type="NCBI Taxonomy" id="412755"/>
    <lineage>
        <taxon>unclassified sequences</taxon>
        <taxon>metagenomes</taxon>
        <taxon>ecological metagenomes</taxon>
    </lineage>
</organism>
<dbReference type="PROSITE" id="PS50113">
    <property type="entry name" value="PAC"/>
    <property type="match status" value="1"/>
</dbReference>
<dbReference type="SUPFAM" id="SSF55785">
    <property type="entry name" value="PYP-like sensor domain (PAS domain)"/>
    <property type="match status" value="3"/>
</dbReference>
<dbReference type="Pfam" id="PF13426">
    <property type="entry name" value="PAS_9"/>
    <property type="match status" value="1"/>
</dbReference>
<evidence type="ECO:0000256" key="6">
    <source>
        <dbReference type="SAM" id="Coils"/>
    </source>
</evidence>
<dbReference type="SMART" id="SM00091">
    <property type="entry name" value="PAS"/>
    <property type="match status" value="1"/>
</dbReference>
<protein>
    <recommendedName>
        <fullName evidence="2">histidine kinase</fullName>
        <ecNumber evidence="2">2.7.13.3</ecNumber>
    </recommendedName>
</protein>
<dbReference type="GO" id="GO:0004673">
    <property type="term" value="F:protein histidine kinase activity"/>
    <property type="evidence" value="ECO:0007669"/>
    <property type="project" value="UniProtKB-EC"/>
</dbReference>
<evidence type="ECO:0000256" key="1">
    <source>
        <dbReference type="ARBA" id="ARBA00000085"/>
    </source>
</evidence>
<keyword evidence="5" id="KW-0418">Kinase</keyword>
<dbReference type="Pfam" id="PF00989">
    <property type="entry name" value="PAS"/>
    <property type="match status" value="1"/>
</dbReference>
<evidence type="ECO:0000313" key="9">
    <source>
        <dbReference type="EMBL" id="GAG32489.1"/>
    </source>
</evidence>
<reference evidence="9" key="1">
    <citation type="journal article" date="2014" name="Front. Microbiol.">
        <title>High frequency of phylogenetically diverse reductive dehalogenase-homologous genes in deep subseafloor sedimentary metagenomes.</title>
        <authorList>
            <person name="Kawai M."/>
            <person name="Futagami T."/>
            <person name="Toyoda A."/>
            <person name="Takaki Y."/>
            <person name="Nishi S."/>
            <person name="Hori S."/>
            <person name="Arai W."/>
            <person name="Tsubouchi T."/>
            <person name="Morono Y."/>
            <person name="Uchiyama I."/>
            <person name="Ito T."/>
            <person name="Fujiyama A."/>
            <person name="Inagaki F."/>
            <person name="Takami H."/>
        </authorList>
    </citation>
    <scope>NUCLEOTIDE SEQUENCE</scope>
    <source>
        <strain evidence="9">Expedition CK06-06</strain>
    </source>
</reference>
<feature type="coiled-coil region" evidence="6">
    <location>
        <begin position="205"/>
        <end position="232"/>
    </location>
</feature>
<name>X0WNF8_9ZZZZ</name>
<dbReference type="InterPro" id="IPR035965">
    <property type="entry name" value="PAS-like_dom_sf"/>
</dbReference>
<proteinExistence type="predicted"/>
<keyword evidence="6" id="KW-0175">Coiled coil</keyword>
<dbReference type="InterPro" id="IPR000700">
    <property type="entry name" value="PAS-assoc_C"/>
</dbReference>
<dbReference type="EMBL" id="BARS01048065">
    <property type="protein sequence ID" value="GAG32489.1"/>
    <property type="molecule type" value="Genomic_DNA"/>
</dbReference>
<dbReference type="InterPro" id="IPR000014">
    <property type="entry name" value="PAS"/>
</dbReference>
<dbReference type="InterPro" id="IPR013767">
    <property type="entry name" value="PAS_fold"/>
</dbReference>
<dbReference type="CDD" id="cd00130">
    <property type="entry name" value="PAS"/>
    <property type="match status" value="1"/>
</dbReference>
<dbReference type="PROSITE" id="PS50112">
    <property type="entry name" value="PAS"/>
    <property type="match status" value="1"/>
</dbReference>
<feature type="domain" description="PAC" evidence="8">
    <location>
        <begin position="171"/>
        <end position="221"/>
    </location>
</feature>
<dbReference type="GO" id="GO:0006355">
    <property type="term" value="P:regulation of DNA-templated transcription"/>
    <property type="evidence" value="ECO:0007669"/>
    <property type="project" value="InterPro"/>
</dbReference>
<dbReference type="AlphaFoldDB" id="X0WNF8"/>
<evidence type="ECO:0000256" key="2">
    <source>
        <dbReference type="ARBA" id="ARBA00012438"/>
    </source>
</evidence>
<evidence type="ECO:0000259" key="8">
    <source>
        <dbReference type="PROSITE" id="PS50113"/>
    </source>
</evidence>
<dbReference type="Gene3D" id="3.30.450.20">
    <property type="entry name" value="PAS domain"/>
    <property type="match status" value="3"/>
</dbReference>
<evidence type="ECO:0000256" key="3">
    <source>
        <dbReference type="ARBA" id="ARBA00022553"/>
    </source>
</evidence>
<dbReference type="NCBIfam" id="TIGR00229">
    <property type="entry name" value="sensory_box"/>
    <property type="match status" value="2"/>
</dbReference>
<dbReference type="EC" id="2.7.13.3" evidence="2"/>
<keyword evidence="3" id="KW-0597">Phosphoprotein</keyword>
<feature type="domain" description="PAS" evidence="7">
    <location>
        <begin position="96"/>
        <end position="168"/>
    </location>
</feature>
<feature type="non-terminal residue" evidence="9">
    <location>
        <position position="243"/>
    </location>
</feature>
<sequence>TLNLFGFKRENLIDLKFSELYVVPANEMARMKKVFTHLFKGGIFGPEDIQIYNKDKKLIWVNVIASKIELDKTSYIQVLTQDISIRKILEQEIKESEERYRGLYESSPNSLTVTDRKGVILNVNSATEKIFGFSKSEVIGKKYTDLGIFTSDQVEIFKNNYEEALSGKKLKPLDIKIKRKDGTTAWISVQNSLKKMGSGVLIESIAQDITERKIAEAKLKESEEEYRTLADSLPEVIFEIDLA</sequence>
<comment type="caution">
    <text evidence="9">The sequence shown here is derived from an EMBL/GenBank/DDBJ whole genome shotgun (WGS) entry which is preliminary data.</text>
</comment>
<dbReference type="PANTHER" id="PTHR43304:SF1">
    <property type="entry name" value="PAC DOMAIN-CONTAINING PROTEIN"/>
    <property type="match status" value="1"/>
</dbReference>
<feature type="non-terminal residue" evidence="9">
    <location>
        <position position="1"/>
    </location>
</feature>
<keyword evidence="4" id="KW-0808">Transferase</keyword>
<dbReference type="InterPro" id="IPR052162">
    <property type="entry name" value="Sensor_kinase/Photoreceptor"/>
</dbReference>